<dbReference type="OrthoDB" id="3263055at2759"/>
<keyword evidence="1" id="KW-0812">Transmembrane</keyword>
<gene>
    <name evidence="3" type="ORF">M422DRAFT_251833</name>
</gene>
<dbReference type="PANTHER" id="PTHR40465:SF1">
    <property type="entry name" value="DUF6534 DOMAIN-CONTAINING PROTEIN"/>
    <property type="match status" value="1"/>
</dbReference>
<evidence type="ECO:0000256" key="1">
    <source>
        <dbReference type="SAM" id="Phobius"/>
    </source>
</evidence>
<organism evidence="3 4">
    <name type="scientific">Sphaerobolus stellatus (strain SS14)</name>
    <dbReference type="NCBI Taxonomy" id="990650"/>
    <lineage>
        <taxon>Eukaryota</taxon>
        <taxon>Fungi</taxon>
        <taxon>Dikarya</taxon>
        <taxon>Basidiomycota</taxon>
        <taxon>Agaricomycotina</taxon>
        <taxon>Agaricomycetes</taxon>
        <taxon>Phallomycetidae</taxon>
        <taxon>Geastrales</taxon>
        <taxon>Sphaerobolaceae</taxon>
        <taxon>Sphaerobolus</taxon>
    </lineage>
</organism>
<accession>A0A0C9VR38</accession>
<keyword evidence="4" id="KW-1185">Reference proteome</keyword>
<reference evidence="3 4" key="1">
    <citation type="submission" date="2014-06" db="EMBL/GenBank/DDBJ databases">
        <title>Evolutionary Origins and Diversification of the Mycorrhizal Mutualists.</title>
        <authorList>
            <consortium name="DOE Joint Genome Institute"/>
            <consortium name="Mycorrhizal Genomics Consortium"/>
            <person name="Kohler A."/>
            <person name="Kuo A."/>
            <person name="Nagy L.G."/>
            <person name="Floudas D."/>
            <person name="Copeland A."/>
            <person name="Barry K.W."/>
            <person name="Cichocki N."/>
            <person name="Veneault-Fourrey C."/>
            <person name="LaButti K."/>
            <person name="Lindquist E.A."/>
            <person name="Lipzen A."/>
            <person name="Lundell T."/>
            <person name="Morin E."/>
            <person name="Murat C."/>
            <person name="Riley R."/>
            <person name="Ohm R."/>
            <person name="Sun H."/>
            <person name="Tunlid A."/>
            <person name="Henrissat B."/>
            <person name="Grigoriev I.V."/>
            <person name="Hibbett D.S."/>
            <person name="Martin F."/>
        </authorList>
    </citation>
    <scope>NUCLEOTIDE SEQUENCE [LARGE SCALE GENOMIC DNA]</scope>
    <source>
        <strain evidence="3 4">SS14</strain>
    </source>
</reference>
<evidence type="ECO:0000313" key="4">
    <source>
        <dbReference type="Proteomes" id="UP000054279"/>
    </source>
</evidence>
<feature type="transmembrane region" description="Helical" evidence="1">
    <location>
        <begin position="134"/>
        <end position="158"/>
    </location>
</feature>
<dbReference type="EMBL" id="KN837115">
    <property type="protein sequence ID" value="KIJ44847.1"/>
    <property type="molecule type" value="Genomic_DNA"/>
</dbReference>
<feature type="transmembrane region" description="Helical" evidence="1">
    <location>
        <begin position="31"/>
        <end position="51"/>
    </location>
</feature>
<evidence type="ECO:0000313" key="3">
    <source>
        <dbReference type="EMBL" id="KIJ44847.1"/>
    </source>
</evidence>
<dbReference type="Pfam" id="PF20152">
    <property type="entry name" value="DUF6534"/>
    <property type="match status" value="1"/>
</dbReference>
<feature type="transmembrane region" description="Helical" evidence="1">
    <location>
        <begin position="243"/>
        <end position="264"/>
    </location>
</feature>
<feature type="transmembrane region" description="Helical" evidence="1">
    <location>
        <begin position="170"/>
        <end position="195"/>
    </location>
</feature>
<feature type="transmembrane region" description="Helical" evidence="1">
    <location>
        <begin position="63"/>
        <end position="84"/>
    </location>
</feature>
<protein>
    <recommendedName>
        <fullName evidence="2">DUF6534 domain-containing protein</fullName>
    </recommendedName>
</protein>
<dbReference type="Proteomes" id="UP000054279">
    <property type="component" value="Unassembled WGS sequence"/>
</dbReference>
<feature type="domain" description="DUF6534" evidence="2">
    <location>
        <begin position="181"/>
        <end position="265"/>
    </location>
</feature>
<name>A0A0C9VR38_SPHS4</name>
<feature type="transmembrane region" description="Helical" evidence="1">
    <location>
        <begin position="104"/>
        <end position="122"/>
    </location>
</feature>
<feature type="transmembrane region" description="Helical" evidence="1">
    <location>
        <begin position="215"/>
        <end position="237"/>
    </location>
</feature>
<keyword evidence="1" id="KW-0472">Membrane</keyword>
<keyword evidence="1" id="KW-1133">Transmembrane helix</keyword>
<proteinExistence type="predicted"/>
<dbReference type="InterPro" id="IPR045339">
    <property type="entry name" value="DUF6534"/>
</dbReference>
<sequence>MNASQPAAGTSPSMASPALPAFDNTLGSMEIGLVISSVLFGILICQSYAYYQRYSHDPLLLRIFVATLVIIDGIHTAFIAHAVYHYTVINYAKPTALSFNEWSLTIQVPVTTLVGCLAQCFFAGRIYIVGRNIYATIGVISTSLSAFAFSIVVAQKLFATKLTSRLHELIWAMITSLALDAACDLMIVVTLCYYLNRRRSGFKSTETLINKLIMWTINTGLLTSVVAVVDLICVVSMQDNLVYAGVFFIVSKLYANSVLASLNLRGILKSKHNHVGENISLTAKFARHPDVTTSTIPVTDDSNFHAKTKIEGSYNGSTMLV</sequence>
<evidence type="ECO:0000259" key="2">
    <source>
        <dbReference type="Pfam" id="PF20152"/>
    </source>
</evidence>
<dbReference type="AlphaFoldDB" id="A0A0C9VR38"/>
<dbReference type="PANTHER" id="PTHR40465">
    <property type="entry name" value="CHROMOSOME 1, WHOLE GENOME SHOTGUN SEQUENCE"/>
    <property type="match status" value="1"/>
</dbReference>
<dbReference type="HOGENOM" id="CLU_046025_5_4_1"/>